<reference evidence="2" key="1">
    <citation type="journal article" date="2015" name="Nature">
        <title>Complex archaea that bridge the gap between prokaryotes and eukaryotes.</title>
        <authorList>
            <person name="Spang A."/>
            <person name="Saw J.H."/>
            <person name="Jorgensen S.L."/>
            <person name="Zaremba-Niedzwiedzka K."/>
            <person name="Martijn J."/>
            <person name="Lind A.E."/>
            <person name="van Eijk R."/>
            <person name="Schleper C."/>
            <person name="Guy L."/>
            <person name="Ettema T.J."/>
        </authorList>
    </citation>
    <scope>NUCLEOTIDE SEQUENCE</scope>
</reference>
<protein>
    <recommendedName>
        <fullName evidence="1">BRCT domain-containing protein</fullName>
    </recommendedName>
</protein>
<proteinExistence type="predicted"/>
<gene>
    <name evidence="2" type="ORF">LCGC14_0220980</name>
</gene>
<dbReference type="EMBL" id="LAZR01000105">
    <property type="protein sequence ID" value="KKN91230.1"/>
    <property type="molecule type" value="Genomic_DNA"/>
</dbReference>
<comment type="caution">
    <text evidence="2">The sequence shown here is derived from an EMBL/GenBank/DDBJ whole genome shotgun (WGS) entry which is preliminary data.</text>
</comment>
<evidence type="ECO:0000259" key="1">
    <source>
        <dbReference type="PROSITE" id="PS50172"/>
    </source>
</evidence>
<dbReference type="PROSITE" id="PS50172">
    <property type="entry name" value="BRCT"/>
    <property type="match status" value="1"/>
</dbReference>
<dbReference type="Pfam" id="PF00533">
    <property type="entry name" value="BRCT"/>
    <property type="match status" value="1"/>
</dbReference>
<dbReference type="SMART" id="SM00292">
    <property type="entry name" value="BRCT"/>
    <property type="match status" value="1"/>
</dbReference>
<feature type="domain" description="BRCT" evidence="1">
    <location>
        <begin position="8"/>
        <end position="83"/>
    </location>
</feature>
<dbReference type="InterPro" id="IPR001357">
    <property type="entry name" value="BRCT_dom"/>
</dbReference>
<dbReference type="InterPro" id="IPR036420">
    <property type="entry name" value="BRCT_dom_sf"/>
</dbReference>
<name>A0A0F9UDG1_9ZZZZ</name>
<accession>A0A0F9UDG1</accession>
<organism evidence="2">
    <name type="scientific">marine sediment metagenome</name>
    <dbReference type="NCBI Taxonomy" id="412755"/>
    <lineage>
        <taxon>unclassified sequences</taxon>
        <taxon>metagenomes</taxon>
        <taxon>ecological metagenomes</taxon>
    </lineage>
</organism>
<dbReference type="Gene3D" id="3.40.50.10190">
    <property type="entry name" value="BRCT domain"/>
    <property type="match status" value="1"/>
</dbReference>
<dbReference type="AlphaFoldDB" id="A0A0F9UDG1"/>
<sequence length="113" mass="12402">MALQFLSENTGKMKDAVFCFTGKSPKTRPEMQAIAIGAGATVTKSVTNSTTILVIADANSTSSKVIKAHWRGIDLISPEQFFEICGKTKTSKKFVITKPSEKKRHSSVRRIQL</sequence>
<dbReference type="SUPFAM" id="SSF52113">
    <property type="entry name" value="BRCT domain"/>
    <property type="match status" value="1"/>
</dbReference>
<evidence type="ECO:0000313" key="2">
    <source>
        <dbReference type="EMBL" id="KKN91230.1"/>
    </source>
</evidence>